<feature type="compositionally biased region" description="Polar residues" evidence="13">
    <location>
        <begin position="256"/>
        <end position="267"/>
    </location>
</feature>
<feature type="compositionally biased region" description="Polar residues" evidence="13">
    <location>
        <begin position="226"/>
        <end position="247"/>
    </location>
</feature>
<protein>
    <recommendedName>
        <fullName evidence="11">Coatomer subunit delta</fullName>
    </recommendedName>
</protein>
<dbReference type="AlphaFoldDB" id="A5DCH6"/>
<accession>A5DCH6</accession>
<keyword evidence="5 11" id="KW-0963">Cytoplasm</keyword>
<evidence type="ECO:0000256" key="13">
    <source>
        <dbReference type="SAM" id="MobiDB-lite"/>
    </source>
</evidence>
<dbReference type="Pfam" id="PF01217">
    <property type="entry name" value="Clat_adaptor_s"/>
    <property type="match status" value="1"/>
</dbReference>
<dbReference type="InterPro" id="IPR011012">
    <property type="entry name" value="Longin-like_dom_sf"/>
</dbReference>
<evidence type="ECO:0000313" key="16">
    <source>
        <dbReference type="EMBL" id="EDK36883.2"/>
    </source>
</evidence>
<dbReference type="STRING" id="294746.A5DCH6"/>
<dbReference type="GO" id="GO:0090167">
    <property type="term" value="P:Golgi distribution to daughter cells"/>
    <property type="evidence" value="ECO:0007669"/>
    <property type="project" value="EnsemblFungi"/>
</dbReference>
<dbReference type="VEuPathDB" id="FungiDB:PGUG_00981"/>
<dbReference type="EMBL" id="CH408155">
    <property type="protein sequence ID" value="EDK36883.2"/>
    <property type="molecule type" value="Genomic_DNA"/>
</dbReference>
<organism evidence="16 17">
    <name type="scientific">Meyerozyma guilliermondii (strain ATCC 6260 / CBS 566 / DSM 6381 / JCM 1539 / NBRC 10279 / NRRL Y-324)</name>
    <name type="common">Yeast</name>
    <name type="synonym">Candida guilliermondii</name>
    <dbReference type="NCBI Taxonomy" id="294746"/>
    <lineage>
        <taxon>Eukaryota</taxon>
        <taxon>Fungi</taxon>
        <taxon>Dikarya</taxon>
        <taxon>Ascomycota</taxon>
        <taxon>Saccharomycotina</taxon>
        <taxon>Pichiomycetes</taxon>
        <taxon>Debaryomycetaceae</taxon>
        <taxon>Meyerozyma</taxon>
    </lineage>
</organism>
<dbReference type="CDD" id="cd09254">
    <property type="entry name" value="AP_delta-COPI_MHD"/>
    <property type="match status" value="1"/>
</dbReference>
<dbReference type="SUPFAM" id="SSF49447">
    <property type="entry name" value="Second domain of Mu2 adaptin subunit (ap50) of ap2 adaptor"/>
    <property type="match status" value="1"/>
</dbReference>
<keyword evidence="8 11" id="KW-0333">Golgi apparatus</keyword>
<dbReference type="InterPro" id="IPR028565">
    <property type="entry name" value="MHD"/>
</dbReference>
<keyword evidence="17" id="KW-1185">Reference proteome</keyword>
<evidence type="ECO:0000256" key="3">
    <source>
        <dbReference type="ARBA" id="ARBA00011775"/>
    </source>
</evidence>
<evidence type="ECO:0000256" key="9">
    <source>
        <dbReference type="ARBA" id="ARBA00023136"/>
    </source>
</evidence>
<dbReference type="GO" id="GO:0015031">
    <property type="term" value="P:protein transport"/>
    <property type="evidence" value="ECO:0007669"/>
    <property type="project" value="UniProtKB-KW"/>
</dbReference>
<feature type="coiled-coil region" evidence="12">
    <location>
        <begin position="185"/>
        <end position="219"/>
    </location>
</feature>
<dbReference type="PANTHER" id="PTHR10121">
    <property type="entry name" value="COATOMER SUBUNIT DELTA"/>
    <property type="match status" value="1"/>
</dbReference>
<feature type="region of interest" description="Disordered" evidence="13">
    <location>
        <begin position="219"/>
        <end position="315"/>
    </location>
</feature>
<gene>
    <name evidence="16" type="ORF">PGUG_00981</name>
</gene>
<evidence type="ECO:0000313" key="17">
    <source>
        <dbReference type="Proteomes" id="UP000001997"/>
    </source>
</evidence>
<keyword evidence="14" id="KW-1133">Transmembrane helix</keyword>
<name>A5DCH6_PICGU</name>
<sequence>MPYSFFWFWRSVYICLICYYHFMKVFARRFMARARPRVNTNFFDPQSAMVVLAASICTRGGKPLLSRSFRDISKDRITGLLGNFPSLISESTSHNTAVEDESIRYVYQPLEDLYVVLLTNKDSNILQDIDTLHLFISTISNMLRQVDESEIFASAFDILGAFDEIISLGYKENLTLSQVQTFMEMDSHEEKIQEIIERNKELEATEERKRRAKEIQRRELARKNLEQTPHMASQYDYSQTSVSQPAYQPSPMIDNTPVSGPSISSRPTRGGLQLGKKPTKVAETHQPLLAHNEPRFNSGHLGSNVPPSSGSVAAAPGYSRSVASASPAPAPKATNNGVLITVNEKISASLTRDGAITSSEVKGDLQLRINDSDLANASIIVTTGPGIQYNPHPNIDRQLFTQKSVISLKDQNKSFPADDRSIGVLRWRGAGKQDDRSLVPFVVSAWVSSNDGRADVTLEYELTDQFVQTHQHLENVEVSILVPVGEEPTVEDVPYEVTGDGVFFTVTIPIESPQGSFEFSVPAPDEESLFPMEIQFSLENDQATEADTSFGKVSVVDVVGRGPDEESLPFDLHIKLASDVYEVA</sequence>
<evidence type="ECO:0000256" key="14">
    <source>
        <dbReference type="SAM" id="Phobius"/>
    </source>
</evidence>
<feature type="domain" description="MHD" evidence="15">
    <location>
        <begin position="335"/>
        <end position="584"/>
    </location>
</feature>
<dbReference type="Proteomes" id="UP000001997">
    <property type="component" value="Unassembled WGS sequence"/>
</dbReference>
<dbReference type="FunCoup" id="A5DCH6">
    <property type="interactions" value="1144"/>
</dbReference>
<keyword evidence="4 11" id="KW-0813">Transport</keyword>
<feature type="transmembrane region" description="Helical" evidence="14">
    <location>
        <begin position="6"/>
        <end position="27"/>
    </location>
</feature>
<keyword evidence="9 11" id="KW-0472">Membrane</keyword>
<keyword evidence="12" id="KW-0175">Coiled coil</keyword>
<dbReference type="InterPro" id="IPR022775">
    <property type="entry name" value="AP_mu_sigma_su"/>
</dbReference>
<keyword evidence="7 11" id="KW-0653">Protein transport</keyword>
<comment type="subunit">
    <text evidence="3 11">Oligomeric complex that consists of at least the alpha, beta, beta', gamma, delta, epsilon and zeta subunits.</text>
</comment>
<dbReference type="KEGG" id="pgu:PGUG_00981"/>
<dbReference type="GO" id="GO:0006890">
    <property type="term" value="P:retrograde vesicle-mediated transport, Golgi to endoplasmic reticulum"/>
    <property type="evidence" value="ECO:0007669"/>
    <property type="project" value="UniProtKB-UniRule"/>
</dbReference>
<dbReference type="PROSITE" id="PS51072">
    <property type="entry name" value="MHD"/>
    <property type="match status" value="1"/>
</dbReference>
<dbReference type="RefSeq" id="XP_001487604.2">
    <property type="nucleotide sequence ID" value="XM_001487554.1"/>
</dbReference>
<reference evidence="16 17" key="1">
    <citation type="journal article" date="2009" name="Nature">
        <title>Evolution of pathogenicity and sexual reproduction in eight Candida genomes.</title>
        <authorList>
            <person name="Butler G."/>
            <person name="Rasmussen M.D."/>
            <person name="Lin M.F."/>
            <person name="Santos M.A."/>
            <person name="Sakthikumar S."/>
            <person name="Munro C.A."/>
            <person name="Rheinbay E."/>
            <person name="Grabherr M."/>
            <person name="Forche A."/>
            <person name="Reedy J.L."/>
            <person name="Agrafioti I."/>
            <person name="Arnaud M.B."/>
            <person name="Bates S."/>
            <person name="Brown A.J."/>
            <person name="Brunke S."/>
            <person name="Costanzo M.C."/>
            <person name="Fitzpatrick D.A."/>
            <person name="de Groot P.W."/>
            <person name="Harris D."/>
            <person name="Hoyer L.L."/>
            <person name="Hube B."/>
            <person name="Klis F.M."/>
            <person name="Kodira C."/>
            <person name="Lennard N."/>
            <person name="Logue M.E."/>
            <person name="Martin R."/>
            <person name="Neiman A.M."/>
            <person name="Nikolaou E."/>
            <person name="Quail M.A."/>
            <person name="Quinn J."/>
            <person name="Santos M.C."/>
            <person name="Schmitzberger F.F."/>
            <person name="Sherlock G."/>
            <person name="Shah P."/>
            <person name="Silverstein K.A."/>
            <person name="Skrzypek M.S."/>
            <person name="Soll D."/>
            <person name="Staggs R."/>
            <person name="Stansfield I."/>
            <person name="Stumpf M.P."/>
            <person name="Sudbery P.E."/>
            <person name="Srikantha T."/>
            <person name="Zeng Q."/>
            <person name="Berman J."/>
            <person name="Berriman M."/>
            <person name="Heitman J."/>
            <person name="Gow N.A."/>
            <person name="Lorenz M.C."/>
            <person name="Birren B.W."/>
            <person name="Kellis M."/>
            <person name="Cuomo C.A."/>
        </authorList>
    </citation>
    <scope>NUCLEOTIDE SEQUENCE [LARGE SCALE GENOMIC DNA]</scope>
    <source>
        <strain evidence="17">ATCC 6260 / CBS 566 / DSM 6381 / JCM 1539 / NBRC 10279 / NRRL Y-324</strain>
    </source>
</reference>
<dbReference type="GO" id="GO:0030126">
    <property type="term" value="C:COPI vesicle coat"/>
    <property type="evidence" value="ECO:0007669"/>
    <property type="project" value="UniProtKB-UniRule"/>
</dbReference>
<dbReference type="CDD" id="cd14830">
    <property type="entry name" value="Delta_COP_N"/>
    <property type="match status" value="1"/>
</dbReference>
<evidence type="ECO:0000256" key="4">
    <source>
        <dbReference type="ARBA" id="ARBA00022448"/>
    </source>
</evidence>
<evidence type="ECO:0000259" key="15">
    <source>
        <dbReference type="PROSITE" id="PS51072"/>
    </source>
</evidence>
<keyword evidence="14" id="KW-0812">Transmembrane</keyword>
<dbReference type="Gene3D" id="3.30.450.60">
    <property type="match status" value="1"/>
</dbReference>
<proteinExistence type="inferred from homology"/>
<dbReference type="eggNOG" id="KOG2635">
    <property type="taxonomic scope" value="Eukaryota"/>
</dbReference>
<comment type="function">
    <text evidence="11">The coatomer is a cytosolic protein complex that binds to dilysine motifs and reversibly associates with Golgi non-clathrin-coated vesicles, which further mediate biosynthetic protein transport from the ER, via the Golgi up to the trans Golgi network.</text>
</comment>
<comment type="similarity">
    <text evidence="2 11">Belongs to the adaptor complexes medium subunit family. Delta-COP subfamily.</text>
</comment>
<evidence type="ECO:0000256" key="7">
    <source>
        <dbReference type="ARBA" id="ARBA00022927"/>
    </source>
</evidence>
<dbReference type="SUPFAM" id="SSF64356">
    <property type="entry name" value="SNARE-like"/>
    <property type="match status" value="1"/>
</dbReference>
<evidence type="ECO:0000256" key="10">
    <source>
        <dbReference type="ARBA" id="ARBA00023329"/>
    </source>
</evidence>
<dbReference type="OMA" id="VQFRTHP"/>
<keyword evidence="6 11" id="KW-0931">ER-Golgi transport</keyword>
<dbReference type="HOGENOM" id="CLU_019988_3_0_1"/>
<dbReference type="GO" id="GO:0006888">
    <property type="term" value="P:endoplasmic reticulum to Golgi vesicle-mediated transport"/>
    <property type="evidence" value="ECO:0007669"/>
    <property type="project" value="EnsemblFungi"/>
</dbReference>
<evidence type="ECO:0000256" key="11">
    <source>
        <dbReference type="RuleBase" id="RU366052"/>
    </source>
</evidence>
<dbReference type="InterPro" id="IPR027059">
    <property type="entry name" value="Coatomer_dsu"/>
</dbReference>
<dbReference type="PANTHER" id="PTHR10121:SF0">
    <property type="entry name" value="COATOMER SUBUNIT DELTA"/>
    <property type="match status" value="1"/>
</dbReference>
<dbReference type="InterPro" id="IPR036168">
    <property type="entry name" value="AP2_Mu_C_sf"/>
</dbReference>
<comment type="subcellular location">
    <subcellularLocation>
        <location evidence="11">Cytoplasm</location>
    </subcellularLocation>
    <subcellularLocation>
        <location evidence="1 11">Golgi apparatus membrane</location>
        <topology evidence="1 11">Peripheral membrane protein</topology>
        <orientation evidence="1 11">Cytoplasmic side</orientation>
    </subcellularLocation>
    <subcellularLocation>
        <location evidence="11">Cytoplasmic vesicle</location>
        <location evidence="11">COPI-coated vesicle membrane</location>
        <topology evidence="11">Peripheral membrane protein</topology>
        <orientation evidence="11">Cytoplasmic side</orientation>
    </subcellularLocation>
</comment>
<dbReference type="FunFam" id="3.30.450.60:FF:000003">
    <property type="entry name" value="Coatomer subunit delta"/>
    <property type="match status" value="1"/>
</dbReference>
<dbReference type="OrthoDB" id="10266042at2759"/>
<evidence type="ECO:0000256" key="2">
    <source>
        <dbReference type="ARBA" id="ARBA00010516"/>
    </source>
</evidence>
<evidence type="ECO:0000256" key="6">
    <source>
        <dbReference type="ARBA" id="ARBA00022892"/>
    </source>
</evidence>
<evidence type="ECO:0000256" key="5">
    <source>
        <dbReference type="ARBA" id="ARBA00022490"/>
    </source>
</evidence>
<evidence type="ECO:0000256" key="12">
    <source>
        <dbReference type="SAM" id="Coils"/>
    </source>
</evidence>
<evidence type="ECO:0000256" key="1">
    <source>
        <dbReference type="ARBA" id="ARBA00004255"/>
    </source>
</evidence>
<dbReference type="InParanoid" id="A5DCH6"/>
<dbReference type="GO" id="GO:0000139">
    <property type="term" value="C:Golgi membrane"/>
    <property type="evidence" value="ECO:0007669"/>
    <property type="project" value="UniProtKB-SubCell"/>
</dbReference>
<dbReference type="GeneID" id="5129254"/>
<keyword evidence="10" id="KW-0968">Cytoplasmic vesicle</keyword>
<dbReference type="Pfam" id="PF00928">
    <property type="entry name" value="Adap_comp_sub"/>
    <property type="match status" value="1"/>
</dbReference>
<evidence type="ECO:0000256" key="8">
    <source>
        <dbReference type="ARBA" id="ARBA00023034"/>
    </source>
</evidence>